<name>A0ABX7F558_9RHOB</name>
<dbReference type="PANTHER" id="PTHR43531:SF11">
    <property type="entry name" value="METHYL-ACCEPTING CHEMOTAXIS PROTEIN 3"/>
    <property type="match status" value="1"/>
</dbReference>
<feature type="domain" description="Methyl-accepting transducer" evidence="10">
    <location>
        <begin position="494"/>
        <end position="723"/>
    </location>
</feature>
<keyword evidence="8" id="KW-0807">Transducer</keyword>
<evidence type="ECO:0000256" key="5">
    <source>
        <dbReference type="ARBA" id="ARBA00022989"/>
    </source>
</evidence>
<dbReference type="Pfam" id="PF00015">
    <property type="entry name" value="MCPsignal"/>
    <property type="match status" value="1"/>
</dbReference>
<evidence type="ECO:0000256" key="2">
    <source>
        <dbReference type="ARBA" id="ARBA00022475"/>
    </source>
</evidence>
<keyword evidence="2" id="KW-1003">Cell membrane</keyword>
<dbReference type="PROSITE" id="PS50885">
    <property type="entry name" value="HAMP"/>
    <property type="match status" value="2"/>
</dbReference>
<evidence type="ECO:0000256" key="8">
    <source>
        <dbReference type="PROSITE-ProRule" id="PRU00284"/>
    </source>
</evidence>
<dbReference type="SUPFAM" id="SSF158472">
    <property type="entry name" value="HAMP domain-like"/>
    <property type="match status" value="1"/>
</dbReference>
<dbReference type="Proteomes" id="UP000596387">
    <property type="component" value="Chromosome"/>
</dbReference>
<feature type="domain" description="HAMP" evidence="11">
    <location>
        <begin position="437"/>
        <end position="489"/>
    </location>
</feature>
<keyword evidence="6 9" id="KW-0472">Membrane</keyword>
<dbReference type="CDD" id="cd11386">
    <property type="entry name" value="MCP_signal"/>
    <property type="match status" value="1"/>
</dbReference>
<evidence type="ECO:0000256" key="3">
    <source>
        <dbReference type="ARBA" id="ARBA00022500"/>
    </source>
</evidence>
<sequence length="801" mass="86185">MTSDHTSPRPVRRMTLATRLPLQIALPTLAIVLAVSAFAYWQAMHALADRRATAFDAVMAEREAALVDWIDRIETDMVLFAEVQSTADALLRFSKSWRLMGEGGDETLRRLYVEDNPHPEGRKDAYLNAVDGSIWSDEHVRYHPDLRRYQSRRDYYDLFLFDTDGNLVYSVFKEADFATNFVDGPYADSGLGEVYRQAMALDAGEVTFADFSRYAPSNGAPAMFVAAPVFDRDGVRIGVASLQIRIEALGEFLGGSRFLGETGLIYAVNDQGEALSASPHPGGHEIFDRLPPLAHLEAARAGEHVYSEDATGLSGSPAVVQVETPAIGSVNWHLVMEQNRAEAMVTEAGLLRTSIIQGLVVLLMVLAVAAYVARLMIRRITGLQRSVVKLAQGDYTGRVEQAGSGDELGEIADRMEDLKAGLAEADRAVEERQKRSEQQARVIERLRAAMSDLADGNLGCQISDSLGSDYDALRSDFNATVEALSAIIDDLRVSAESIDLDAQALSTGAEALSGRTENQAATLEETAAAMDQITSSVQSTSQGAQQIVSAIALARDQAERGEEVRNRAVMAMGEIEQSSKQISQIIQVIEDIAFQTNLLSLNAGVEAARAGEVGRGFAVVASEVRALAQRSSDSASEIRALISGSTDNVSNGVKLVSEMGLAIEEILREVSQVSGQVDAIAAGAKEQATGLSEINNGIAMLDQVTQQNATMVNESATASRTLQEKATGLRMLVSRFRSAGQAPVVITVPKGPELADVRAAEHADTSDLGWNSDDAQPAGIATAKVEPRAVVAGNQSHWQDF</sequence>
<evidence type="ECO:0000259" key="10">
    <source>
        <dbReference type="PROSITE" id="PS50111"/>
    </source>
</evidence>
<comment type="subcellular location">
    <subcellularLocation>
        <location evidence="1">Cell membrane</location>
        <topology evidence="1">Multi-pass membrane protein</topology>
    </subcellularLocation>
</comment>
<keyword evidence="13" id="KW-1185">Reference proteome</keyword>
<dbReference type="SUPFAM" id="SSF103190">
    <property type="entry name" value="Sensory domain-like"/>
    <property type="match status" value="1"/>
</dbReference>
<dbReference type="SUPFAM" id="SSF58104">
    <property type="entry name" value="Methyl-accepting chemotaxis protein (MCP) signaling domain"/>
    <property type="match status" value="1"/>
</dbReference>
<dbReference type="SMART" id="SM00283">
    <property type="entry name" value="MA"/>
    <property type="match status" value="1"/>
</dbReference>
<dbReference type="Pfam" id="PF02743">
    <property type="entry name" value="dCache_1"/>
    <property type="match status" value="1"/>
</dbReference>
<dbReference type="EMBL" id="CP047166">
    <property type="protein sequence ID" value="QRF65336.1"/>
    <property type="molecule type" value="Genomic_DNA"/>
</dbReference>
<dbReference type="InterPro" id="IPR051310">
    <property type="entry name" value="MCP_chemotaxis"/>
</dbReference>
<keyword evidence="4 9" id="KW-0812">Transmembrane</keyword>
<evidence type="ECO:0000313" key="12">
    <source>
        <dbReference type="EMBL" id="QRF65336.1"/>
    </source>
</evidence>
<dbReference type="CDD" id="cd06225">
    <property type="entry name" value="HAMP"/>
    <property type="match status" value="1"/>
</dbReference>
<dbReference type="Pfam" id="PF00672">
    <property type="entry name" value="HAMP"/>
    <property type="match status" value="1"/>
</dbReference>
<reference evidence="12 13" key="1">
    <citation type="submission" date="2019-12" db="EMBL/GenBank/DDBJ databases">
        <title>Complete Genome Sequence of a Quorum-Sensing Bacterium,Rhodobacteraceae bacterium C31, Isolated from a marine microalgae symbiotic bacteria.</title>
        <authorList>
            <person name="Zhang Y."/>
        </authorList>
    </citation>
    <scope>NUCLEOTIDE SEQUENCE [LARGE SCALE GENOMIC DNA]</scope>
    <source>
        <strain evidence="12 13">C31</strain>
    </source>
</reference>
<proteinExistence type="inferred from homology"/>
<evidence type="ECO:0000259" key="11">
    <source>
        <dbReference type="PROSITE" id="PS50885"/>
    </source>
</evidence>
<keyword evidence="3" id="KW-0145">Chemotaxis</keyword>
<dbReference type="InterPro" id="IPR029151">
    <property type="entry name" value="Sensor-like_sf"/>
</dbReference>
<dbReference type="InterPro" id="IPR003660">
    <property type="entry name" value="HAMP_dom"/>
</dbReference>
<protein>
    <submittedName>
        <fullName evidence="12">HAMP domain-containing protein</fullName>
    </submittedName>
</protein>
<feature type="domain" description="HAMP" evidence="11">
    <location>
        <begin position="374"/>
        <end position="427"/>
    </location>
</feature>
<dbReference type="PANTHER" id="PTHR43531">
    <property type="entry name" value="PROTEIN ICFG"/>
    <property type="match status" value="1"/>
</dbReference>
<dbReference type="Gene3D" id="1.10.287.950">
    <property type="entry name" value="Methyl-accepting chemotaxis protein"/>
    <property type="match status" value="1"/>
</dbReference>
<evidence type="ECO:0000256" key="7">
    <source>
        <dbReference type="ARBA" id="ARBA00029447"/>
    </source>
</evidence>
<evidence type="ECO:0000256" key="6">
    <source>
        <dbReference type="ARBA" id="ARBA00023136"/>
    </source>
</evidence>
<comment type="similarity">
    <text evidence="7">Belongs to the methyl-accepting chemotaxis (MCP) protein family.</text>
</comment>
<feature type="transmembrane region" description="Helical" evidence="9">
    <location>
        <begin position="20"/>
        <end position="41"/>
    </location>
</feature>
<gene>
    <name evidence="12" type="ORF">GQA70_02810</name>
</gene>
<evidence type="ECO:0000256" key="9">
    <source>
        <dbReference type="SAM" id="Phobius"/>
    </source>
</evidence>
<feature type="transmembrane region" description="Helical" evidence="9">
    <location>
        <begin position="355"/>
        <end position="377"/>
    </location>
</feature>
<evidence type="ECO:0000313" key="13">
    <source>
        <dbReference type="Proteomes" id="UP000596387"/>
    </source>
</evidence>
<dbReference type="PROSITE" id="PS50111">
    <property type="entry name" value="CHEMOTAXIS_TRANSDUC_2"/>
    <property type="match status" value="1"/>
</dbReference>
<organism evidence="12 13">
    <name type="scientific">Ponticoccus alexandrii</name>
    <dbReference type="NCBI Taxonomy" id="1943633"/>
    <lineage>
        <taxon>Bacteria</taxon>
        <taxon>Pseudomonadati</taxon>
        <taxon>Pseudomonadota</taxon>
        <taxon>Alphaproteobacteria</taxon>
        <taxon>Rhodobacterales</taxon>
        <taxon>Roseobacteraceae</taxon>
        <taxon>Ponticoccus</taxon>
    </lineage>
</organism>
<evidence type="ECO:0000256" key="1">
    <source>
        <dbReference type="ARBA" id="ARBA00004651"/>
    </source>
</evidence>
<dbReference type="Gene3D" id="6.10.340.10">
    <property type="match status" value="1"/>
</dbReference>
<dbReference type="InterPro" id="IPR004089">
    <property type="entry name" value="MCPsignal_dom"/>
</dbReference>
<evidence type="ECO:0000256" key="4">
    <source>
        <dbReference type="ARBA" id="ARBA00022692"/>
    </source>
</evidence>
<keyword evidence="5 9" id="KW-1133">Transmembrane helix</keyword>
<dbReference type="InterPro" id="IPR033479">
    <property type="entry name" value="dCache_1"/>
</dbReference>
<dbReference type="SMART" id="SM00304">
    <property type="entry name" value="HAMP"/>
    <property type="match status" value="2"/>
</dbReference>
<accession>A0ABX7F558</accession>